<evidence type="ECO:0000313" key="3">
    <source>
        <dbReference type="Proteomes" id="UP000011135"/>
    </source>
</evidence>
<dbReference type="AlphaFoldDB" id="L8JQC8"/>
<dbReference type="InterPro" id="IPR050383">
    <property type="entry name" value="GlyoxalaseI/FosfomycinResist"/>
</dbReference>
<proteinExistence type="predicted"/>
<organism evidence="2 3">
    <name type="scientific">Fulvivirga imtechensis AK7</name>
    <dbReference type="NCBI Taxonomy" id="1237149"/>
    <lineage>
        <taxon>Bacteria</taxon>
        <taxon>Pseudomonadati</taxon>
        <taxon>Bacteroidota</taxon>
        <taxon>Cytophagia</taxon>
        <taxon>Cytophagales</taxon>
        <taxon>Fulvivirgaceae</taxon>
        <taxon>Fulvivirga</taxon>
    </lineage>
</organism>
<reference evidence="2 3" key="1">
    <citation type="submission" date="2012-12" db="EMBL/GenBank/DDBJ databases">
        <title>Genome assembly of Fulvivirga imtechensis AK7.</title>
        <authorList>
            <person name="Nupur N."/>
            <person name="Khatri I."/>
            <person name="Kumar R."/>
            <person name="Subramanian S."/>
            <person name="Pinnaka A."/>
        </authorList>
    </citation>
    <scope>NUCLEOTIDE SEQUENCE [LARGE SCALE GENOMIC DNA]</scope>
    <source>
        <strain evidence="2 3">AK7</strain>
    </source>
</reference>
<dbReference type="Pfam" id="PF00903">
    <property type="entry name" value="Glyoxalase"/>
    <property type="match status" value="1"/>
</dbReference>
<dbReference type="Gene3D" id="3.10.180.10">
    <property type="entry name" value="2,3-Dihydroxybiphenyl 1,2-Dioxygenase, domain 1"/>
    <property type="match status" value="1"/>
</dbReference>
<accession>L8JQC8</accession>
<keyword evidence="3" id="KW-1185">Reference proteome</keyword>
<dbReference type="PROSITE" id="PS51819">
    <property type="entry name" value="VOC"/>
    <property type="match status" value="1"/>
</dbReference>
<dbReference type="PANTHER" id="PTHR21366">
    <property type="entry name" value="GLYOXALASE FAMILY PROTEIN"/>
    <property type="match status" value="1"/>
</dbReference>
<sequence>MKEITKIKETCLYIKDLDAAKDFYHGKLGLGIIHHEPGKHIFFRAGSSVLLCFNPEDSKAKKSPPPHYAEGNQHFAFEVEQKDYDAVKAQIASLGIKIIDQLVWKSGQESFYFNDPEGNVLEFVPIGVWD</sequence>
<dbReference type="InterPro" id="IPR004360">
    <property type="entry name" value="Glyas_Fos-R_dOase_dom"/>
</dbReference>
<evidence type="ECO:0000259" key="1">
    <source>
        <dbReference type="PROSITE" id="PS51819"/>
    </source>
</evidence>
<feature type="domain" description="VOC" evidence="1">
    <location>
        <begin position="6"/>
        <end position="126"/>
    </location>
</feature>
<dbReference type="EMBL" id="AMZN01000046">
    <property type="protein sequence ID" value="ELR71060.1"/>
    <property type="molecule type" value="Genomic_DNA"/>
</dbReference>
<name>L8JQC8_9BACT</name>
<comment type="caution">
    <text evidence="2">The sequence shown here is derived from an EMBL/GenBank/DDBJ whole genome shotgun (WGS) entry which is preliminary data.</text>
</comment>
<dbReference type="Proteomes" id="UP000011135">
    <property type="component" value="Unassembled WGS sequence"/>
</dbReference>
<evidence type="ECO:0000313" key="2">
    <source>
        <dbReference type="EMBL" id="ELR71060.1"/>
    </source>
</evidence>
<dbReference type="SUPFAM" id="SSF54593">
    <property type="entry name" value="Glyoxalase/Bleomycin resistance protein/Dihydroxybiphenyl dioxygenase"/>
    <property type="match status" value="1"/>
</dbReference>
<dbReference type="InterPro" id="IPR029068">
    <property type="entry name" value="Glyas_Bleomycin-R_OHBP_Dase"/>
</dbReference>
<protein>
    <recommendedName>
        <fullName evidence="1">VOC domain-containing protein</fullName>
    </recommendedName>
</protein>
<dbReference type="STRING" id="1237149.C900_03190"/>
<dbReference type="eggNOG" id="COG0346">
    <property type="taxonomic scope" value="Bacteria"/>
</dbReference>
<dbReference type="RefSeq" id="WP_009580547.1">
    <property type="nucleotide sequence ID" value="NZ_AMZN01000046.1"/>
</dbReference>
<dbReference type="OrthoDB" id="192739at2"/>
<dbReference type="InterPro" id="IPR037523">
    <property type="entry name" value="VOC_core"/>
</dbReference>
<dbReference type="PANTHER" id="PTHR21366:SF22">
    <property type="entry name" value="VOC DOMAIN-CONTAINING PROTEIN"/>
    <property type="match status" value="1"/>
</dbReference>
<gene>
    <name evidence="2" type="ORF">C900_03190</name>
</gene>